<evidence type="ECO:0000259" key="2">
    <source>
        <dbReference type="PROSITE" id="PS50234"/>
    </source>
</evidence>
<keyword evidence="1" id="KW-0812">Transmembrane</keyword>
<organism evidence="3 4">
    <name type="scientific">Candidatus Viridilinea halotolerans</name>
    <dbReference type="NCBI Taxonomy" id="2491704"/>
    <lineage>
        <taxon>Bacteria</taxon>
        <taxon>Bacillati</taxon>
        <taxon>Chloroflexota</taxon>
        <taxon>Chloroflexia</taxon>
        <taxon>Chloroflexales</taxon>
        <taxon>Chloroflexineae</taxon>
        <taxon>Oscillochloridaceae</taxon>
        <taxon>Candidatus Viridilinea</taxon>
    </lineage>
</organism>
<accession>A0A426U527</accession>
<reference evidence="3 4" key="1">
    <citation type="submission" date="2018-12" db="EMBL/GenBank/DDBJ databases">
        <title>Genome Sequence of Candidatus Viridilinea halotolerans isolated from saline sulfide-rich spring.</title>
        <authorList>
            <person name="Grouzdev D.S."/>
            <person name="Burganskaya E.I."/>
            <person name="Krutkina M.S."/>
            <person name="Sukhacheva M.V."/>
            <person name="Gorlenko V.M."/>
        </authorList>
    </citation>
    <scope>NUCLEOTIDE SEQUENCE [LARGE SCALE GENOMIC DNA]</scope>
    <source>
        <strain evidence="3">Chok-6</strain>
    </source>
</reference>
<dbReference type="InterPro" id="IPR011933">
    <property type="entry name" value="Double_TM_dom"/>
</dbReference>
<evidence type="ECO:0000256" key="1">
    <source>
        <dbReference type="SAM" id="Phobius"/>
    </source>
</evidence>
<feature type="domain" description="VWFA" evidence="2">
    <location>
        <begin position="90"/>
        <end position="204"/>
    </location>
</feature>
<dbReference type="PANTHER" id="PTHR37464">
    <property type="entry name" value="BLL2463 PROTEIN"/>
    <property type="match status" value="1"/>
</dbReference>
<dbReference type="InterPro" id="IPR036465">
    <property type="entry name" value="vWFA_dom_sf"/>
</dbReference>
<dbReference type="Proteomes" id="UP000280307">
    <property type="component" value="Unassembled WGS sequence"/>
</dbReference>
<dbReference type="SMART" id="SM00327">
    <property type="entry name" value="VWA"/>
    <property type="match status" value="1"/>
</dbReference>
<dbReference type="SUPFAM" id="SSF53300">
    <property type="entry name" value="vWA-like"/>
    <property type="match status" value="1"/>
</dbReference>
<dbReference type="InterPro" id="IPR024163">
    <property type="entry name" value="Aerotolerance_reg_N"/>
</dbReference>
<dbReference type="PANTHER" id="PTHR37464:SF1">
    <property type="entry name" value="BLL2463 PROTEIN"/>
    <property type="match status" value="1"/>
</dbReference>
<evidence type="ECO:0000313" key="3">
    <source>
        <dbReference type="EMBL" id="RRR75022.1"/>
    </source>
</evidence>
<dbReference type="PROSITE" id="PS50234">
    <property type="entry name" value="VWFA"/>
    <property type="match status" value="1"/>
</dbReference>
<dbReference type="InterPro" id="IPR002035">
    <property type="entry name" value="VWF_A"/>
</dbReference>
<dbReference type="Pfam" id="PF13519">
    <property type="entry name" value="VWA_2"/>
    <property type="match status" value="1"/>
</dbReference>
<keyword evidence="1" id="KW-0472">Membrane</keyword>
<feature type="transmembrane region" description="Helical" evidence="1">
    <location>
        <begin position="60"/>
        <end position="81"/>
    </location>
</feature>
<sequence length="637" mass="68585">MSLLSPLALLGAALVGPLIVAMYLLKLRREDRPVGSTFLWRQMVRDVEANAPWQKLRRNLLLLLQLLLMLLLVFALARPFFATQGISGSNLIIILDRSASMAAVDVLPNRLAAAQDQALRLIDQMPDGGRATIIAAGGPLEVPAAASSDRRELRRAVEAIQLHNGGSADLSQALNLASALAAREADSEVAIISDGNITLPEDLRVPARVSYFPIGSSGENLAISAMALLPGLREQTLFVQVRNYGTQAAERRIDIFLDDSSFNAYNLVIDPGGEESLTFPVPSTAQVVEARLAGSDVLPADDRAFAVSTMGSSTTVRLMSDGNRFLEVGLALLSGLEVQQVPASTTVFTAPVAQVPVTILDGVVPDPLPPGNLFFIGPPRSTSYFSVTGEIEFPSVRPVGGEEHLLRNVSLSEASVLKAARLVPASWARPLVESDSTPLLIAGEREGRRIVVLAFNLHNSDLPLLPAFPLLLANLMEYLAPGIGGEASQLVPGQVLALQVDAQVSEIRITRPDGQVVSSRNEAVQIQDNQALYADTTALGVYTIEQFNADTLLSRRLFAVNLFAPSASYVLPQPDLRIAQISGAQSTIGQERDARQELWRWIALLALVVLVIEWLVYQRPLLGKLRAGAEIPHPPSR</sequence>
<proteinExistence type="predicted"/>
<comment type="caution">
    <text evidence="3">The sequence shown here is derived from an EMBL/GenBank/DDBJ whole genome shotgun (WGS) entry which is preliminary data.</text>
</comment>
<evidence type="ECO:0000313" key="4">
    <source>
        <dbReference type="Proteomes" id="UP000280307"/>
    </source>
</evidence>
<gene>
    <name evidence="3" type="ORF">EI684_05650</name>
</gene>
<dbReference type="AlphaFoldDB" id="A0A426U527"/>
<feature type="transmembrane region" description="Helical" evidence="1">
    <location>
        <begin position="6"/>
        <end position="25"/>
    </location>
</feature>
<feature type="transmembrane region" description="Helical" evidence="1">
    <location>
        <begin position="598"/>
        <end position="617"/>
    </location>
</feature>
<protein>
    <submittedName>
        <fullName evidence="3">VWA domain-containing protein</fullName>
    </submittedName>
</protein>
<dbReference type="Pfam" id="PF07584">
    <property type="entry name" value="BatA"/>
    <property type="match status" value="1"/>
</dbReference>
<dbReference type="Gene3D" id="3.40.50.410">
    <property type="entry name" value="von Willebrand factor, type A domain"/>
    <property type="match status" value="1"/>
</dbReference>
<name>A0A426U527_9CHLR</name>
<dbReference type="NCBIfam" id="TIGR02226">
    <property type="entry name" value="two_anch"/>
    <property type="match status" value="1"/>
</dbReference>
<keyword evidence="1" id="KW-1133">Transmembrane helix</keyword>
<dbReference type="EMBL" id="RSAS01000219">
    <property type="protein sequence ID" value="RRR75022.1"/>
    <property type="molecule type" value="Genomic_DNA"/>
</dbReference>